<dbReference type="GO" id="GO:0032259">
    <property type="term" value="P:methylation"/>
    <property type="evidence" value="ECO:0007669"/>
    <property type="project" value="UniProtKB-KW"/>
</dbReference>
<sequence length="281" mass="31255">MHHDLKHRIQAMRDKLEGRAPVAEIQGSSQLFVTPSPECRRLVELADVRETDRILEPSAGTGAILQAIRDAVPRAKCDAVELHAGLARHLQAHFPEVRIWCGDFLEYHPERRYTRIIMNPPFNRGDDIRHIRRALTLLEPGGILTGICLDGPRQQKALESLADVWEPLPFRRCGGCLLLSPGTRITRLSPFAGAETSTTRLAVQGTAGPFAINFSRPFRCRFIRPKKISRSPPDICTGPCSFTPLRRTALKRVKVISRGQVQQVPAQSQNRGPGNSTGDVL</sequence>
<dbReference type="PROSITE" id="PS00092">
    <property type="entry name" value="N6_MTASE"/>
    <property type="match status" value="1"/>
</dbReference>
<keyword evidence="6" id="KW-0614">Plasmid</keyword>
<proteinExistence type="predicted"/>
<reference evidence="6" key="1">
    <citation type="journal article" date="2017" name="Microb. Genom.">
        <title>Diversity, virulence, and antimicrobial resistance of the KPC-producing Klebsiella pneumoniae ST307 clone.</title>
        <authorList>
            <person name="Villa L."/>
            <person name="Feudi C."/>
            <person name="Fortini D."/>
            <person name="Brisse S."/>
            <person name="Passet V."/>
            <person name="Bonura C."/>
            <person name="Endimiani A."/>
            <person name="Mammina C."/>
            <person name="Ocampo A.M."/>
            <person name="Jimenez J.N."/>
            <person name="Doumith M."/>
            <person name="Woodford N."/>
            <person name="Hopkins K."/>
            <person name="Carattoli A."/>
        </authorList>
    </citation>
    <scope>NUCLEOTIDE SEQUENCE</scope>
    <source>
        <strain evidence="6">Kp_48</strain>
        <plasmid evidence="6">pKpQIL-307_48</plasmid>
    </source>
</reference>
<dbReference type="PRINTS" id="PR00507">
    <property type="entry name" value="N12N6MTFRASE"/>
</dbReference>
<evidence type="ECO:0000313" key="6">
    <source>
        <dbReference type="EMBL" id="ARR90109.1"/>
    </source>
</evidence>
<dbReference type="GO" id="GO:0008757">
    <property type="term" value="F:S-adenosylmethionine-dependent methyltransferase activity"/>
    <property type="evidence" value="ECO:0007669"/>
    <property type="project" value="UniProtKB-ARBA"/>
</dbReference>
<keyword evidence="3" id="KW-0949">S-adenosyl-L-methionine</keyword>
<organism evidence="6">
    <name type="scientific">Klebsiella pneumoniae</name>
    <dbReference type="NCBI Taxonomy" id="573"/>
    <lineage>
        <taxon>Bacteria</taxon>
        <taxon>Pseudomonadati</taxon>
        <taxon>Pseudomonadota</taxon>
        <taxon>Gammaproteobacteria</taxon>
        <taxon>Enterobacterales</taxon>
        <taxon>Enterobacteriaceae</taxon>
        <taxon>Klebsiella/Raoultella group</taxon>
        <taxon>Klebsiella</taxon>
        <taxon>Klebsiella pneumoniae complex</taxon>
    </lineage>
</organism>
<feature type="region of interest" description="Disordered" evidence="4">
    <location>
        <begin position="260"/>
        <end position="281"/>
    </location>
</feature>
<dbReference type="Gene3D" id="3.40.50.150">
    <property type="entry name" value="Vaccinia Virus protein VP39"/>
    <property type="match status" value="1"/>
</dbReference>
<evidence type="ECO:0000256" key="3">
    <source>
        <dbReference type="ARBA" id="ARBA00022691"/>
    </source>
</evidence>
<dbReference type="InterPro" id="IPR029063">
    <property type="entry name" value="SAM-dependent_MTases_sf"/>
</dbReference>
<dbReference type="InterPro" id="IPR007848">
    <property type="entry name" value="Small_mtfrase_dom"/>
</dbReference>
<dbReference type="AlphaFoldDB" id="A0A2Z2GUY7"/>
<protein>
    <submittedName>
        <fullName evidence="6">Single-strand binding protein</fullName>
    </submittedName>
</protein>
<evidence type="ECO:0000259" key="5">
    <source>
        <dbReference type="Pfam" id="PF05175"/>
    </source>
</evidence>
<evidence type="ECO:0000256" key="1">
    <source>
        <dbReference type="ARBA" id="ARBA00022603"/>
    </source>
</evidence>
<dbReference type="GO" id="GO:0003676">
    <property type="term" value="F:nucleic acid binding"/>
    <property type="evidence" value="ECO:0007669"/>
    <property type="project" value="InterPro"/>
</dbReference>
<dbReference type="InterPro" id="IPR002052">
    <property type="entry name" value="DNA_methylase_N6_adenine_CS"/>
</dbReference>
<evidence type="ECO:0000256" key="4">
    <source>
        <dbReference type="SAM" id="MobiDB-lite"/>
    </source>
</evidence>
<keyword evidence="1" id="KW-0489">Methyltransferase</keyword>
<name>A0A2Z2GUY7_KLEPN</name>
<evidence type="ECO:0000256" key="2">
    <source>
        <dbReference type="ARBA" id="ARBA00022679"/>
    </source>
</evidence>
<keyword evidence="2" id="KW-0808">Transferase</keyword>
<dbReference type="EMBL" id="KY271403">
    <property type="protein sequence ID" value="ARR90109.1"/>
    <property type="molecule type" value="Genomic_DNA"/>
</dbReference>
<feature type="domain" description="Methyltransferase small" evidence="5">
    <location>
        <begin position="42"/>
        <end position="147"/>
    </location>
</feature>
<geneLocation type="plasmid" evidence="6">
    <name>pKpQIL-307_48</name>
</geneLocation>
<dbReference type="GO" id="GO:0008170">
    <property type="term" value="F:N-methyltransferase activity"/>
    <property type="evidence" value="ECO:0007669"/>
    <property type="project" value="UniProtKB-ARBA"/>
</dbReference>
<dbReference type="SUPFAM" id="SSF53335">
    <property type="entry name" value="S-adenosyl-L-methionine-dependent methyltransferases"/>
    <property type="match status" value="1"/>
</dbReference>
<dbReference type="Pfam" id="PF05175">
    <property type="entry name" value="MTS"/>
    <property type="match status" value="1"/>
</dbReference>
<accession>A0A2Z2GUY7</accession>
<dbReference type="CDD" id="cd02440">
    <property type="entry name" value="AdoMet_MTases"/>
    <property type="match status" value="1"/>
</dbReference>